<dbReference type="PANTHER" id="PTHR33529:SF2">
    <property type="entry name" value="LIPOPOLYSACCHARIDE EXPORT SYSTEM PERMEASE PROTEIN LPTG"/>
    <property type="match status" value="1"/>
</dbReference>
<keyword evidence="2" id="KW-1003">Cell membrane</keyword>
<reference evidence="7 8" key="1">
    <citation type="submission" date="2018-11" db="EMBL/GenBank/DDBJ databases">
        <title>Genomic Encyclopedia of Type Strains, Phase IV (KMG-IV): sequencing the most valuable type-strain genomes for metagenomic binning, comparative biology and taxonomic classification.</title>
        <authorList>
            <person name="Goeker M."/>
        </authorList>
    </citation>
    <scope>NUCLEOTIDE SEQUENCE [LARGE SCALE GENOMIC DNA]</scope>
    <source>
        <strain evidence="7 8">DSM 5900</strain>
    </source>
</reference>
<organism evidence="7 8">
    <name type="scientific">Stella humosa</name>
    <dbReference type="NCBI Taxonomy" id="94"/>
    <lineage>
        <taxon>Bacteria</taxon>
        <taxon>Pseudomonadati</taxon>
        <taxon>Pseudomonadota</taxon>
        <taxon>Alphaproteobacteria</taxon>
        <taxon>Rhodospirillales</taxon>
        <taxon>Stellaceae</taxon>
        <taxon>Stella</taxon>
    </lineage>
</organism>
<dbReference type="Proteomes" id="UP000278222">
    <property type="component" value="Unassembled WGS sequence"/>
</dbReference>
<dbReference type="InterPro" id="IPR030923">
    <property type="entry name" value="LptG"/>
</dbReference>
<evidence type="ECO:0000313" key="8">
    <source>
        <dbReference type="Proteomes" id="UP000278222"/>
    </source>
</evidence>
<keyword evidence="8" id="KW-1185">Reference proteome</keyword>
<feature type="transmembrane region" description="Helical" evidence="6">
    <location>
        <begin position="15"/>
        <end position="36"/>
    </location>
</feature>
<dbReference type="GO" id="GO:0055085">
    <property type="term" value="P:transmembrane transport"/>
    <property type="evidence" value="ECO:0007669"/>
    <property type="project" value="InterPro"/>
</dbReference>
<dbReference type="GO" id="GO:0015920">
    <property type="term" value="P:lipopolysaccharide transport"/>
    <property type="evidence" value="ECO:0007669"/>
    <property type="project" value="TreeGrafter"/>
</dbReference>
<gene>
    <name evidence="7" type="ORF">EDC65_1291</name>
</gene>
<evidence type="ECO:0000256" key="3">
    <source>
        <dbReference type="ARBA" id="ARBA00022692"/>
    </source>
</evidence>
<keyword evidence="4 6" id="KW-1133">Transmembrane helix</keyword>
<feature type="transmembrane region" description="Helical" evidence="6">
    <location>
        <begin position="309"/>
        <end position="334"/>
    </location>
</feature>
<evidence type="ECO:0000256" key="1">
    <source>
        <dbReference type="ARBA" id="ARBA00004651"/>
    </source>
</evidence>
<keyword evidence="5 6" id="KW-0472">Membrane</keyword>
<evidence type="ECO:0000256" key="2">
    <source>
        <dbReference type="ARBA" id="ARBA00022475"/>
    </source>
</evidence>
<dbReference type="RefSeq" id="WP_123688894.1">
    <property type="nucleotide sequence ID" value="NZ_AP019700.1"/>
</dbReference>
<name>A0A3N1M712_9PROT</name>
<feature type="transmembrane region" description="Helical" evidence="6">
    <location>
        <begin position="104"/>
        <end position="129"/>
    </location>
</feature>
<evidence type="ECO:0000256" key="6">
    <source>
        <dbReference type="SAM" id="Phobius"/>
    </source>
</evidence>
<comment type="subcellular location">
    <subcellularLocation>
        <location evidence="1">Cell membrane</location>
        <topology evidence="1">Multi-pass membrane protein</topology>
    </subcellularLocation>
</comment>
<dbReference type="AlphaFoldDB" id="A0A3N1M712"/>
<protein>
    <submittedName>
        <fullName evidence="7">Lipopolysaccharide export system permease protein</fullName>
    </submittedName>
</protein>
<keyword evidence="3 6" id="KW-0812">Transmembrane</keyword>
<sequence>MSISPTLSRYIARQFAAWCGGVFVGMVGVAFVIDIVELLRRSGSKAEATVPILLQMAIFKLPYLAQEILPFAMLFGSMLAFWRLTRSSELLVARAAGVSAWQFLAPAVLVAFVIGILAVTVFNPVASILRNRYDGLESRVLKGRTSDLALSRTGLWLRQNDEEGPTIIHSLRVAPDDGRLLEVTVLQFRENDRLARRYDAASARLEEQSWRLFDAWSWTPGQSAVPVGEVVLPTTMTTRGLQDSFAAPETISFWELPSFITLLETAGFSAHRHRLYWHSLLAQPILLGALVLIAATFALRHTRRGGTTWLILGGVLTGFLLHFLSDVVFALGLAANIPIALAAWTPAGVCLLIGASILLHAEDG</sequence>
<dbReference type="InterPro" id="IPR005495">
    <property type="entry name" value="LptG/LptF_permease"/>
</dbReference>
<accession>A0A3N1M712</accession>
<evidence type="ECO:0000313" key="7">
    <source>
        <dbReference type="EMBL" id="ROP99512.1"/>
    </source>
</evidence>
<comment type="caution">
    <text evidence="7">The sequence shown here is derived from an EMBL/GenBank/DDBJ whole genome shotgun (WGS) entry which is preliminary data.</text>
</comment>
<dbReference type="PANTHER" id="PTHR33529">
    <property type="entry name" value="SLR0882 PROTEIN-RELATED"/>
    <property type="match status" value="1"/>
</dbReference>
<dbReference type="OrthoDB" id="9798468at2"/>
<dbReference type="GO" id="GO:0043190">
    <property type="term" value="C:ATP-binding cassette (ABC) transporter complex"/>
    <property type="evidence" value="ECO:0007669"/>
    <property type="project" value="InterPro"/>
</dbReference>
<feature type="transmembrane region" description="Helical" evidence="6">
    <location>
        <begin position="63"/>
        <end position="84"/>
    </location>
</feature>
<dbReference type="NCBIfam" id="TIGR04408">
    <property type="entry name" value="LptG_lptG"/>
    <property type="match status" value="1"/>
</dbReference>
<feature type="transmembrane region" description="Helical" evidence="6">
    <location>
        <begin position="341"/>
        <end position="361"/>
    </location>
</feature>
<evidence type="ECO:0000256" key="4">
    <source>
        <dbReference type="ARBA" id="ARBA00022989"/>
    </source>
</evidence>
<evidence type="ECO:0000256" key="5">
    <source>
        <dbReference type="ARBA" id="ARBA00023136"/>
    </source>
</evidence>
<dbReference type="EMBL" id="RJKX01000013">
    <property type="protein sequence ID" value="ROP99512.1"/>
    <property type="molecule type" value="Genomic_DNA"/>
</dbReference>
<dbReference type="Pfam" id="PF03739">
    <property type="entry name" value="LptF_LptG"/>
    <property type="match status" value="1"/>
</dbReference>
<feature type="transmembrane region" description="Helical" evidence="6">
    <location>
        <begin position="275"/>
        <end position="297"/>
    </location>
</feature>
<proteinExistence type="predicted"/>